<dbReference type="InterPro" id="IPR011598">
    <property type="entry name" value="bHLH_dom"/>
</dbReference>
<protein>
    <recommendedName>
        <fullName evidence="6">BHLH domain-containing protein</fullName>
    </recommendedName>
</protein>
<keyword evidence="8" id="KW-1185">Reference proteome</keyword>
<name>A0ABP0YN85_9ROSI</name>
<evidence type="ECO:0000256" key="1">
    <source>
        <dbReference type="ARBA" id="ARBA00004123"/>
    </source>
</evidence>
<dbReference type="PANTHER" id="PTHR45959">
    <property type="entry name" value="BHLH TRANSCRIPTION FACTOR"/>
    <property type="match status" value="1"/>
</dbReference>
<gene>
    <name evidence="7" type="ORF">CITCOLO1_LOCUS12559</name>
</gene>
<keyword evidence="4" id="KW-0539">Nucleus</keyword>
<dbReference type="SMART" id="SM00353">
    <property type="entry name" value="HLH"/>
    <property type="match status" value="1"/>
</dbReference>
<evidence type="ECO:0000256" key="5">
    <source>
        <dbReference type="SAM" id="Coils"/>
    </source>
</evidence>
<evidence type="ECO:0000259" key="6">
    <source>
        <dbReference type="PROSITE" id="PS50888"/>
    </source>
</evidence>
<feature type="domain" description="BHLH" evidence="6">
    <location>
        <begin position="136"/>
        <end position="185"/>
    </location>
</feature>
<evidence type="ECO:0000256" key="2">
    <source>
        <dbReference type="ARBA" id="ARBA00023015"/>
    </source>
</evidence>
<keyword evidence="2" id="KW-0805">Transcription regulation</keyword>
<dbReference type="SUPFAM" id="SSF47459">
    <property type="entry name" value="HLH, helix-loop-helix DNA-binding domain"/>
    <property type="match status" value="1"/>
</dbReference>
<evidence type="ECO:0000256" key="3">
    <source>
        <dbReference type="ARBA" id="ARBA00023163"/>
    </source>
</evidence>
<sequence length="320" mass="36035">MEISSTRWISEWEIEDAPPFMDEFKIDPFDFSFDEFKFEEYSGGTDFYGWPVPPSAVVEDGGIKCQIYGSNYKTDWSSSSSHTISFENSNGKSGNGSVNLGMAGYESVNIISESYWNNNHKSWKRSCCSMNRNNGLHAREHVMAERRRRQKLSQRFIALSALIPDLNKVDKASILGGAIRHVKELQERLKVVEEQATSKMSEAKSAVYVKRTNLQVSSTDDGTLSSDYDSFSGRPTPEIEARFSNKDVLIRIHCQNRKGCLSYLLNKIDNLNNLTILNSCALPFGQSSLDITIVAQVDVGFCMTGEDVVKKLRQALLDFN</sequence>
<reference evidence="7 8" key="1">
    <citation type="submission" date="2024-03" db="EMBL/GenBank/DDBJ databases">
        <authorList>
            <person name="Gkanogiannis A."/>
            <person name="Becerra Lopez-Lavalle L."/>
        </authorList>
    </citation>
    <scope>NUCLEOTIDE SEQUENCE [LARGE SCALE GENOMIC DNA]</scope>
</reference>
<comment type="subcellular location">
    <subcellularLocation>
        <location evidence="1">Nucleus</location>
    </subcellularLocation>
</comment>
<evidence type="ECO:0000313" key="8">
    <source>
        <dbReference type="Proteomes" id="UP001642487"/>
    </source>
</evidence>
<accession>A0ABP0YN85</accession>
<dbReference type="PROSITE" id="PS50888">
    <property type="entry name" value="BHLH"/>
    <property type="match status" value="1"/>
</dbReference>
<evidence type="ECO:0000256" key="4">
    <source>
        <dbReference type="ARBA" id="ARBA00023242"/>
    </source>
</evidence>
<dbReference type="PANTHER" id="PTHR45959:SF73">
    <property type="entry name" value="TRANSCRIPTION FACTOR BHLH25"/>
    <property type="match status" value="1"/>
</dbReference>
<organism evidence="7 8">
    <name type="scientific">Citrullus colocynthis</name>
    <name type="common">colocynth</name>
    <dbReference type="NCBI Taxonomy" id="252529"/>
    <lineage>
        <taxon>Eukaryota</taxon>
        <taxon>Viridiplantae</taxon>
        <taxon>Streptophyta</taxon>
        <taxon>Embryophyta</taxon>
        <taxon>Tracheophyta</taxon>
        <taxon>Spermatophyta</taxon>
        <taxon>Magnoliopsida</taxon>
        <taxon>eudicotyledons</taxon>
        <taxon>Gunneridae</taxon>
        <taxon>Pentapetalae</taxon>
        <taxon>rosids</taxon>
        <taxon>fabids</taxon>
        <taxon>Cucurbitales</taxon>
        <taxon>Cucurbitaceae</taxon>
        <taxon>Benincaseae</taxon>
        <taxon>Citrullus</taxon>
    </lineage>
</organism>
<keyword evidence="5" id="KW-0175">Coiled coil</keyword>
<dbReference type="Proteomes" id="UP001642487">
    <property type="component" value="Chromosome 4"/>
</dbReference>
<dbReference type="Pfam" id="PF00010">
    <property type="entry name" value="HLH"/>
    <property type="match status" value="1"/>
</dbReference>
<proteinExistence type="predicted"/>
<evidence type="ECO:0000313" key="7">
    <source>
        <dbReference type="EMBL" id="CAK9320511.1"/>
    </source>
</evidence>
<dbReference type="InterPro" id="IPR052610">
    <property type="entry name" value="bHLH_transcription_regulator"/>
</dbReference>
<dbReference type="Gene3D" id="4.10.280.10">
    <property type="entry name" value="Helix-loop-helix DNA-binding domain"/>
    <property type="match status" value="1"/>
</dbReference>
<keyword evidence="3" id="KW-0804">Transcription</keyword>
<dbReference type="InterPro" id="IPR036638">
    <property type="entry name" value="HLH_DNA-bd_sf"/>
</dbReference>
<feature type="coiled-coil region" evidence="5">
    <location>
        <begin position="175"/>
        <end position="202"/>
    </location>
</feature>
<dbReference type="EMBL" id="OZ021738">
    <property type="protein sequence ID" value="CAK9320511.1"/>
    <property type="molecule type" value="Genomic_DNA"/>
</dbReference>